<feature type="domain" description="ABC transporter" evidence="8">
    <location>
        <begin position="340"/>
        <end position="573"/>
    </location>
</feature>
<dbReference type="AlphaFoldDB" id="A0A7W7CC31"/>
<gene>
    <name evidence="10" type="ORF">HNR67_004493</name>
</gene>
<dbReference type="GO" id="GO:0005886">
    <property type="term" value="C:plasma membrane"/>
    <property type="evidence" value="ECO:0007669"/>
    <property type="project" value="UniProtKB-SubCell"/>
</dbReference>
<dbReference type="PANTHER" id="PTHR43394">
    <property type="entry name" value="ATP-DEPENDENT PERMEASE MDL1, MITOCHONDRIAL"/>
    <property type="match status" value="1"/>
</dbReference>
<dbReference type="Gene3D" id="3.40.50.300">
    <property type="entry name" value="P-loop containing nucleotide triphosphate hydrolases"/>
    <property type="match status" value="1"/>
</dbReference>
<evidence type="ECO:0000313" key="10">
    <source>
        <dbReference type="EMBL" id="MBB4678375.1"/>
    </source>
</evidence>
<dbReference type="GO" id="GO:0016887">
    <property type="term" value="F:ATP hydrolysis activity"/>
    <property type="evidence" value="ECO:0007669"/>
    <property type="project" value="InterPro"/>
</dbReference>
<dbReference type="Gene3D" id="1.20.1560.10">
    <property type="entry name" value="ABC transporter type 1, transmembrane domain"/>
    <property type="match status" value="1"/>
</dbReference>
<accession>A0A7W7CC31</accession>
<evidence type="ECO:0000256" key="4">
    <source>
        <dbReference type="ARBA" id="ARBA00022840"/>
    </source>
</evidence>
<dbReference type="InterPro" id="IPR017871">
    <property type="entry name" value="ABC_transporter-like_CS"/>
</dbReference>
<keyword evidence="6 7" id="KW-0472">Membrane</keyword>
<dbReference type="RefSeq" id="WP_185004212.1">
    <property type="nucleotide sequence ID" value="NZ_BAAAUI010000028.1"/>
</dbReference>
<dbReference type="Pfam" id="PF00664">
    <property type="entry name" value="ABC_membrane"/>
    <property type="match status" value="1"/>
</dbReference>
<proteinExistence type="predicted"/>
<dbReference type="PROSITE" id="PS50893">
    <property type="entry name" value="ABC_TRANSPORTER_2"/>
    <property type="match status" value="1"/>
</dbReference>
<dbReference type="SMART" id="SM00382">
    <property type="entry name" value="AAA"/>
    <property type="match status" value="1"/>
</dbReference>
<feature type="transmembrane region" description="Helical" evidence="7">
    <location>
        <begin position="24"/>
        <end position="52"/>
    </location>
</feature>
<dbReference type="CDD" id="cd18551">
    <property type="entry name" value="ABC_6TM_LmrA_like"/>
    <property type="match status" value="1"/>
</dbReference>
<evidence type="ECO:0000256" key="5">
    <source>
        <dbReference type="ARBA" id="ARBA00022989"/>
    </source>
</evidence>
<dbReference type="InterPro" id="IPR003593">
    <property type="entry name" value="AAA+_ATPase"/>
</dbReference>
<comment type="subcellular location">
    <subcellularLocation>
        <location evidence="1">Cell membrane</location>
        <topology evidence="1">Multi-pass membrane protein</topology>
    </subcellularLocation>
</comment>
<evidence type="ECO:0000256" key="7">
    <source>
        <dbReference type="SAM" id="Phobius"/>
    </source>
</evidence>
<dbReference type="InterPro" id="IPR003439">
    <property type="entry name" value="ABC_transporter-like_ATP-bd"/>
</dbReference>
<evidence type="ECO:0000259" key="8">
    <source>
        <dbReference type="PROSITE" id="PS50893"/>
    </source>
</evidence>
<protein>
    <submittedName>
        <fullName evidence="10">ATP-binding cassette subfamily B protein</fullName>
    </submittedName>
</protein>
<feature type="transmembrane region" description="Helical" evidence="7">
    <location>
        <begin position="58"/>
        <end position="84"/>
    </location>
</feature>
<dbReference type="InterPro" id="IPR027417">
    <property type="entry name" value="P-loop_NTPase"/>
</dbReference>
<keyword evidence="11" id="KW-1185">Reference proteome</keyword>
<organism evidence="10 11">
    <name type="scientific">Crossiella cryophila</name>
    <dbReference type="NCBI Taxonomy" id="43355"/>
    <lineage>
        <taxon>Bacteria</taxon>
        <taxon>Bacillati</taxon>
        <taxon>Actinomycetota</taxon>
        <taxon>Actinomycetes</taxon>
        <taxon>Pseudonocardiales</taxon>
        <taxon>Pseudonocardiaceae</taxon>
        <taxon>Crossiella</taxon>
    </lineage>
</organism>
<keyword evidence="5 7" id="KW-1133">Transmembrane helix</keyword>
<dbReference type="InterPro" id="IPR011527">
    <property type="entry name" value="ABC1_TM_dom"/>
</dbReference>
<dbReference type="PROSITE" id="PS50929">
    <property type="entry name" value="ABC_TM1F"/>
    <property type="match status" value="1"/>
</dbReference>
<name>A0A7W7CC31_9PSEU</name>
<dbReference type="EMBL" id="JACHMH010000001">
    <property type="protein sequence ID" value="MBB4678375.1"/>
    <property type="molecule type" value="Genomic_DNA"/>
</dbReference>
<evidence type="ECO:0000256" key="3">
    <source>
        <dbReference type="ARBA" id="ARBA00022741"/>
    </source>
</evidence>
<dbReference type="InterPro" id="IPR039421">
    <property type="entry name" value="Type_1_exporter"/>
</dbReference>
<evidence type="ECO:0000256" key="6">
    <source>
        <dbReference type="ARBA" id="ARBA00023136"/>
    </source>
</evidence>
<reference evidence="10 11" key="1">
    <citation type="submission" date="2020-08" db="EMBL/GenBank/DDBJ databases">
        <title>Sequencing the genomes of 1000 actinobacteria strains.</title>
        <authorList>
            <person name="Klenk H.-P."/>
        </authorList>
    </citation>
    <scope>NUCLEOTIDE SEQUENCE [LARGE SCALE GENOMIC DNA]</scope>
    <source>
        <strain evidence="10 11">DSM 44230</strain>
    </source>
</reference>
<dbReference type="Proteomes" id="UP000533598">
    <property type="component" value="Unassembled WGS sequence"/>
</dbReference>
<evidence type="ECO:0000256" key="2">
    <source>
        <dbReference type="ARBA" id="ARBA00022692"/>
    </source>
</evidence>
<keyword evidence="2 7" id="KW-0812">Transmembrane</keyword>
<feature type="domain" description="ABC transmembrane type-1" evidence="9">
    <location>
        <begin position="25"/>
        <end position="304"/>
    </location>
</feature>
<feature type="transmembrane region" description="Helical" evidence="7">
    <location>
        <begin position="268"/>
        <end position="289"/>
    </location>
</feature>
<keyword evidence="4 10" id="KW-0067">ATP-binding</keyword>
<dbReference type="GO" id="GO:0015421">
    <property type="term" value="F:ABC-type oligopeptide transporter activity"/>
    <property type="evidence" value="ECO:0007669"/>
    <property type="project" value="TreeGrafter"/>
</dbReference>
<evidence type="ECO:0000259" key="9">
    <source>
        <dbReference type="PROSITE" id="PS50929"/>
    </source>
</evidence>
<comment type="caution">
    <text evidence="10">The sequence shown here is derived from an EMBL/GenBank/DDBJ whole genome shotgun (WGS) entry which is preliminary data.</text>
</comment>
<dbReference type="SUPFAM" id="SSF52540">
    <property type="entry name" value="P-loop containing nucleoside triphosphate hydrolases"/>
    <property type="match status" value="1"/>
</dbReference>
<feature type="transmembrane region" description="Helical" evidence="7">
    <location>
        <begin position="135"/>
        <end position="154"/>
    </location>
</feature>
<dbReference type="GO" id="GO:0005524">
    <property type="term" value="F:ATP binding"/>
    <property type="evidence" value="ECO:0007669"/>
    <property type="project" value="UniProtKB-KW"/>
</dbReference>
<keyword evidence="3" id="KW-0547">Nucleotide-binding</keyword>
<dbReference type="PROSITE" id="PS00211">
    <property type="entry name" value="ABC_TRANSPORTER_1"/>
    <property type="match status" value="1"/>
</dbReference>
<dbReference type="PANTHER" id="PTHR43394:SF1">
    <property type="entry name" value="ATP-BINDING CASSETTE SUB-FAMILY B MEMBER 10, MITOCHONDRIAL"/>
    <property type="match status" value="1"/>
</dbReference>
<sequence>MPVTAGHQPLRILRELTDGRRSRLVVILLLSLVATAGTLALPLLVSGLIVAVQARQDLLWRAIAMSVAALGGAGAAAGSGYLLARLGERMVHRLRSRIMAHVLRLPLRTVRGHGSGDLLSRVTADSAQLRTIADLGVVQLPTAVVTAAGTLAVMAWLDPVLLVAALGGFLVAGVIIGLVVRGLRRAHTRYQGALGLLAHRFSTVLDALPMVKACQAEARLSTRLAQASQHTSTAALGTIRLEALMSPVLGLGQQIGLVAVVVTGGARYAAGALAVADLVAFLLCLLQLVAPIMMISMGAGQVQAGLAARGRFDEILALSTEDAEDPPQAPVPLPAEAPAVRFRAVGFAHDRRPVLHEVDLDIPRRGLTALLGVSGAGKTTTLALIERFLRPDTGTVEILGRDSREWPLAELRGRIAYLDQEFTLLADSVRANLTVGHAAEVPEHQLWHALDQVALTAAVRALPEGLDTVLGGEVDLSGGQRQRLALARVSLSSAEIVLLDEPTSQLDSGNEDLLRTTIDTLAADRAVLVVAHRLSTVRQAGKVILLADGRVQASGSHEQVLLDSPVYRDLLAAQAVAPR</sequence>
<evidence type="ECO:0000256" key="1">
    <source>
        <dbReference type="ARBA" id="ARBA00004651"/>
    </source>
</evidence>
<evidence type="ECO:0000313" key="11">
    <source>
        <dbReference type="Proteomes" id="UP000533598"/>
    </source>
</evidence>
<dbReference type="InterPro" id="IPR036640">
    <property type="entry name" value="ABC1_TM_sf"/>
</dbReference>
<feature type="transmembrane region" description="Helical" evidence="7">
    <location>
        <begin position="160"/>
        <end position="180"/>
    </location>
</feature>
<dbReference type="Pfam" id="PF00005">
    <property type="entry name" value="ABC_tran"/>
    <property type="match status" value="1"/>
</dbReference>
<dbReference type="SUPFAM" id="SSF90123">
    <property type="entry name" value="ABC transporter transmembrane region"/>
    <property type="match status" value="1"/>
</dbReference>